<accession>A0A7X1B9N1</accession>
<evidence type="ECO:0000313" key="3">
    <source>
        <dbReference type="Proteomes" id="UP000526501"/>
    </source>
</evidence>
<dbReference type="InterPro" id="IPR020103">
    <property type="entry name" value="PsdUridine_synth_cat_dom_sf"/>
</dbReference>
<reference evidence="2 3" key="1">
    <citation type="submission" date="2020-07" db="EMBL/GenBank/DDBJ databases">
        <authorList>
            <person name="Feng X."/>
        </authorList>
    </citation>
    <scope>NUCLEOTIDE SEQUENCE [LARGE SCALE GENOMIC DNA]</scope>
    <source>
        <strain evidence="2 3">JCM23202</strain>
    </source>
</reference>
<protein>
    <submittedName>
        <fullName evidence="2">RluA family pseudouridine synthase</fullName>
    </submittedName>
</protein>
<organism evidence="2 3">
    <name type="scientific">Pelagicoccus albus</name>
    <dbReference type="NCBI Taxonomy" id="415222"/>
    <lineage>
        <taxon>Bacteria</taxon>
        <taxon>Pseudomonadati</taxon>
        <taxon>Verrucomicrobiota</taxon>
        <taxon>Opitutia</taxon>
        <taxon>Puniceicoccales</taxon>
        <taxon>Pelagicoccaceae</taxon>
        <taxon>Pelagicoccus</taxon>
    </lineage>
</organism>
<feature type="domain" description="Pseudouridine synthase RsuA/RluA-like" evidence="1">
    <location>
        <begin position="14"/>
        <end position="159"/>
    </location>
</feature>
<dbReference type="GO" id="GO:0003723">
    <property type="term" value="F:RNA binding"/>
    <property type="evidence" value="ECO:0007669"/>
    <property type="project" value="InterPro"/>
</dbReference>
<dbReference type="GO" id="GO:0001522">
    <property type="term" value="P:pseudouridine synthesis"/>
    <property type="evidence" value="ECO:0007669"/>
    <property type="project" value="InterPro"/>
</dbReference>
<evidence type="ECO:0000259" key="1">
    <source>
        <dbReference type="Pfam" id="PF00849"/>
    </source>
</evidence>
<dbReference type="InterPro" id="IPR006145">
    <property type="entry name" value="PsdUridine_synth_RsuA/RluA"/>
</dbReference>
<gene>
    <name evidence="2" type="ORF">H5P27_12970</name>
</gene>
<dbReference type="RefSeq" id="WP_185660825.1">
    <property type="nucleotide sequence ID" value="NZ_CAWPOO010000012.1"/>
</dbReference>
<dbReference type="EMBL" id="JACHVC010000012">
    <property type="protein sequence ID" value="MBC2606958.1"/>
    <property type="molecule type" value="Genomic_DNA"/>
</dbReference>
<dbReference type="Gene3D" id="3.30.2350.10">
    <property type="entry name" value="Pseudouridine synthase"/>
    <property type="match status" value="1"/>
</dbReference>
<dbReference type="Proteomes" id="UP000526501">
    <property type="component" value="Unassembled WGS sequence"/>
</dbReference>
<dbReference type="PANTHER" id="PTHR21600">
    <property type="entry name" value="MITOCHONDRIAL RNA PSEUDOURIDINE SYNTHASE"/>
    <property type="match status" value="1"/>
</dbReference>
<evidence type="ECO:0000313" key="2">
    <source>
        <dbReference type="EMBL" id="MBC2606958.1"/>
    </source>
</evidence>
<dbReference type="GO" id="GO:0140098">
    <property type="term" value="F:catalytic activity, acting on RNA"/>
    <property type="evidence" value="ECO:0007669"/>
    <property type="project" value="UniProtKB-ARBA"/>
</dbReference>
<dbReference type="InterPro" id="IPR050188">
    <property type="entry name" value="RluA_PseudoU_synthase"/>
</dbReference>
<comment type="caution">
    <text evidence="2">The sequence shown here is derived from an EMBL/GenBank/DDBJ whole genome shotgun (WGS) entry which is preliminary data.</text>
</comment>
<sequence>MDEQSLILYESAGFVVANKPSGMLCEGGANREIDLEQEVSSRVGRQVWCCHRLDRLTSGVVVLRKGKRLAKELAVQFEGRQIRKEYWLLADGVWDKSIQRVETRIAPVGKGRHANVDVGGKPAISTFQVLGIDGSNRISYLRGLLKTGRTHQLRLHAQHAGCPILGDPFYGSPREDKLFGLHGRSLKMKHPETGEPLSFQAPPPSIWAEALRGSEVLLY</sequence>
<name>A0A7X1B9N1_9BACT</name>
<dbReference type="CDD" id="cd02869">
    <property type="entry name" value="PseudoU_synth_RluA_like"/>
    <property type="match status" value="1"/>
</dbReference>
<dbReference type="AlphaFoldDB" id="A0A7X1B9N1"/>
<dbReference type="GO" id="GO:0006396">
    <property type="term" value="P:RNA processing"/>
    <property type="evidence" value="ECO:0007669"/>
    <property type="project" value="UniProtKB-ARBA"/>
</dbReference>
<dbReference type="SUPFAM" id="SSF55120">
    <property type="entry name" value="Pseudouridine synthase"/>
    <property type="match status" value="1"/>
</dbReference>
<dbReference type="GO" id="GO:0009982">
    <property type="term" value="F:pseudouridine synthase activity"/>
    <property type="evidence" value="ECO:0007669"/>
    <property type="project" value="InterPro"/>
</dbReference>
<keyword evidence="3" id="KW-1185">Reference proteome</keyword>
<dbReference type="Pfam" id="PF00849">
    <property type="entry name" value="PseudoU_synth_2"/>
    <property type="match status" value="1"/>
</dbReference>
<proteinExistence type="predicted"/>